<dbReference type="InterPro" id="IPR000600">
    <property type="entry name" value="ROK"/>
</dbReference>
<dbReference type="Pfam" id="PF13412">
    <property type="entry name" value="HTH_24"/>
    <property type="match status" value="1"/>
</dbReference>
<dbReference type="Proteomes" id="UP000273044">
    <property type="component" value="Chromosome"/>
</dbReference>
<dbReference type="Gene3D" id="1.10.10.10">
    <property type="entry name" value="Winged helix-like DNA-binding domain superfamily/Winged helix DNA-binding domain"/>
    <property type="match status" value="1"/>
</dbReference>
<evidence type="ECO:0000256" key="1">
    <source>
        <dbReference type="ARBA" id="ARBA00006479"/>
    </source>
</evidence>
<organism evidence="2 3">
    <name type="scientific">Arachnia propionica</name>
    <dbReference type="NCBI Taxonomy" id="1750"/>
    <lineage>
        <taxon>Bacteria</taxon>
        <taxon>Bacillati</taxon>
        <taxon>Actinomycetota</taxon>
        <taxon>Actinomycetes</taxon>
        <taxon>Propionibacteriales</taxon>
        <taxon>Propionibacteriaceae</taxon>
        <taxon>Arachnia</taxon>
    </lineage>
</organism>
<accession>A0A3S4W7A3</accession>
<evidence type="ECO:0000313" key="3">
    <source>
        <dbReference type="Proteomes" id="UP000273044"/>
    </source>
</evidence>
<evidence type="ECO:0000313" key="2">
    <source>
        <dbReference type="EMBL" id="VEH70342.1"/>
    </source>
</evidence>
<dbReference type="PANTHER" id="PTHR18964:SF169">
    <property type="entry name" value="N-ACETYLMANNOSAMINE KINASE"/>
    <property type="match status" value="1"/>
</dbReference>
<dbReference type="InterPro" id="IPR036388">
    <property type="entry name" value="WH-like_DNA-bd_sf"/>
</dbReference>
<comment type="similarity">
    <text evidence="1">Belongs to the ROK (NagC/XylR) family.</text>
</comment>
<keyword evidence="3" id="KW-1185">Reference proteome</keyword>
<dbReference type="Pfam" id="PF00480">
    <property type="entry name" value="ROK"/>
    <property type="match status" value="1"/>
</dbReference>
<proteinExistence type="inferred from homology"/>
<dbReference type="EMBL" id="LR134406">
    <property type="protein sequence ID" value="VEH70342.1"/>
    <property type="molecule type" value="Genomic_DNA"/>
</dbReference>
<dbReference type="InterPro" id="IPR043129">
    <property type="entry name" value="ATPase_NBD"/>
</dbReference>
<dbReference type="SUPFAM" id="SSF53067">
    <property type="entry name" value="Actin-like ATPase domain"/>
    <property type="match status" value="1"/>
</dbReference>
<dbReference type="GeneID" id="64407104"/>
<reference evidence="2 3" key="1">
    <citation type="submission" date="2018-12" db="EMBL/GenBank/DDBJ databases">
        <authorList>
            <consortium name="Pathogen Informatics"/>
        </authorList>
    </citation>
    <scope>NUCLEOTIDE SEQUENCE [LARGE SCALE GENOMIC DNA]</scope>
    <source>
        <strain evidence="2 3">NCTC12967</strain>
    </source>
</reference>
<sequence>MIAEESTGRDGSAPEDWLLNSSDVGLANRSRVLKLLYRTGPLTRAELATRLAVSRATVSAVVQPLIKIGMLVEQDARASGEKGGKPARPLWFGTELRAGAIYLSPDECTAAVVGLDGRIHTSLRMDTSHIDEDRLPETIFAMVTSVLRSEKLLGVCIAYAGTVDWPTGELIANYRRPGTSRIPLASLLREDLGVPVFATHHPRVQAYGDAWMGPGRTLASFGSVFTGEVLGIGIFQDHEVRQGTRGAGGEAGHMVVDMNGDPCACGRRGCWETVATLGWLRERAGEAGLPDPETVTSDRLMCSSEQDHRREDLAKRYANMIGLGLANIEQILGLGTYILHGDVARGGEQLRRWTEDALVMNSPKRDPAPRIILSTDPDHSVIRGCVALVITHVFPSTPRKGGRPVNGSS</sequence>
<dbReference type="PANTHER" id="PTHR18964">
    <property type="entry name" value="ROK (REPRESSOR, ORF, KINASE) FAMILY"/>
    <property type="match status" value="1"/>
</dbReference>
<dbReference type="InterPro" id="IPR036390">
    <property type="entry name" value="WH_DNA-bd_sf"/>
</dbReference>
<dbReference type="Gene3D" id="3.30.420.40">
    <property type="match status" value="2"/>
</dbReference>
<gene>
    <name evidence="2" type="primary">mlc</name>
    <name evidence="2" type="ORF">NCTC12967_01637</name>
</gene>
<protein>
    <submittedName>
        <fullName evidence="2">Making large colonies protein</fullName>
    </submittedName>
</protein>
<dbReference type="RefSeq" id="WP_061786944.1">
    <property type="nucleotide sequence ID" value="NZ_CAURRE010000016.1"/>
</dbReference>
<dbReference type="AlphaFoldDB" id="A0A3S4W7A3"/>
<name>A0A3S4W7A3_9ACTN</name>
<dbReference type="SUPFAM" id="SSF46785">
    <property type="entry name" value="Winged helix' DNA-binding domain"/>
    <property type="match status" value="1"/>
</dbReference>